<dbReference type="EMBL" id="JANFZH010000054">
    <property type="protein sequence ID" value="MCQ4841532.1"/>
    <property type="molecule type" value="Genomic_DNA"/>
</dbReference>
<keyword evidence="16 17" id="KW-0170">Cobalt</keyword>
<evidence type="ECO:0000256" key="9">
    <source>
        <dbReference type="ARBA" id="ARBA00022605"/>
    </source>
</evidence>
<keyword evidence="9 17" id="KW-0028">Amino-acid biosynthesis</keyword>
<dbReference type="GeneID" id="90533157"/>
<comment type="cofactor">
    <cofactor evidence="17">
        <name>Co(2+)</name>
        <dbReference type="ChEBI" id="CHEBI:48828"/>
    </cofactor>
    <cofactor evidence="17">
        <name>Zn(2+)</name>
        <dbReference type="ChEBI" id="CHEBI:29105"/>
    </cofactor>
    <text evidence="17">Binds 1 divalent metal cation per subunit. Can use either Co(2+) or Zn(2+).</text>
</comment>
<dbReference type="Pfam" id="PF01761">
    <property type="entry name" value="DHQ_synthase"/>
    <property type="match status" value="1"/>
</dbReference>
<evidence type="ECO:0000256" key="15">
    <source>
        <dbReference type="ARBA" id="ARBA00023239"/>
    </source>
</evidence>
<evidence type="ECO:0000256" key="6">
    <source>
        <dbReference type="ARBA" id="ARBA00013031"/>
    </source>
</evidence>
<feature type="binding site" evidence="17">
    <location>
        <position position="241"/>
    </location>
    <ligand>
        <name>Zn(2+)</name>
        <dbReference type="ChEBI" id="CHEBI:29105"/>
    </ligand>
</feature>
<dbReference type="EC" id="4.2.3.4" evidence="6 17"/>
<keyword evidence="10 17" id="KW-0479">Metal-binding</keyword>
<dbReference type="InterPro" id="IPR056179">
    <property type="entry name" value="DHQS_C"/>
</dbReference>
<evidence type="ECO:0000256" key="3">
    <source>
        <dbReference type="ARBA" id="ARBA00004496"/>
    </source>
</evidence>
<keyword evidence="8 17" id="KW-0963">Cytoplasm</keyword>
<dbReference type="SUPFAM" id="SSF56796">
    <property type="entry name" value="Dehydroquinate synthase-like"/>
    <property type="match status" value="1"/>
</dbReference>
<evidence type="ECO:0000256" key="2">
    <source>
        <dbReference type="ARBA" id="ARBA00001911"/>
    </source>
</evidence>
<feature type="binding site" evidence="17">
    <location>
        <position position="184"/>
    </location>
    <ligand>
        <name>Zn(2+)</name>
        <dbReference type="ChEBI" id="CHEBI:29105"/>
    </ligand>
</feature>
<dbReference type="Proteomes" id="UP001524473">
    <property type="component" value="Unassembled WGS sequence"/>
</dbReference>
<comment type="caution">
    <text evidence="17">Lacks conserved residue(s) required for the propagation of feature annotation.</text>
</comment>
<feature type="binding site" evidence="17">
    <location>
        <begin position="169"/>
        <end position="172"/>
    </location>
    <ligand>
        <name>NAD(+)</name>
        <dbReference type="ChEBI" id="CHEBI:57540"/>
    </ligand>
</feature>
<dbReference type="PANTHER" id="PTHR43622">
    <property type="entry name" value="3-DEHYDROQUINATE SYNTHASE"/>
    <property type="match status" value="1"/>
</dbReference>
<accession>A0ABT1S3L3</accession>
<keyword evidence="11 17" id="KW-0547">Nucleotide-binding</keyword>
<reference evidence="20 21" key="1">
    <citation type="submission" date="2022-06" db="EMBL/GenBank/DDBJ databases">
        <title>Isolation of gut microbiota from human fecal samples.</title>
        <authorList>
            <person name="Pamer E.G."/>
            <person name="Barat B."/>
            <person name="Waligurski E."/>
            <person name="Medina S."/>
            <person name="Paddock L."/>
            <person name="Mostad J."/>
        </authorList>
    </citation>
    <scope>NUCLEOTIDE SEQUENCE [LARGE SCALE GENOMIC DNA]</scope>
    <source>
        <strain evidence="20 21">DFI.9.73</strain>
    </source>
</reference>
<comment type="cofactor">
    <cofactor evidence="2 17">
        <name>NAD(+)</name>
        <dbReference type="ChEBI" id="CHEBI:57540"/>
    </cofactor>
</comment>
<evidence type="ECO:0000256" key="5">
    <source>
        <dbReference type="ARBA" id="ARBA00005412"/>
    </source>
</evidence>
<dbReference type="PANTHER" id="PTHR43622:SF7">
    <property type="entry name" value="3-DEHYDROQUINATE SYNTHASE, CHLOROPLASTIC"/>
    <property type="match status" value="1"/>
</dbReference>
<keyword evidence="21" id="KW-1185">Reference proteome</keyword>
<name>A0ABT1S3L3_9FIRM</name>
<comment type="similarity">
    <text evidence="5 17">Belongs to the sugar phosphate cyclases superfamily. Dehydroquinate synthase family.</text>
</comment>
<gene>
    <name evidence="17 20" type="primary">aroB</name>
    <name evidence="20" type="ORF">NE695_16605</name>
</gene>
<dbReference type="GO" id="GO:0003856">
    <property type="term" value="F:3-dehydroquinate synthase activity"/>
    <property type="evidence" value="ECO:0007669"/>
    <property type="project" value="UniProtKB-EC"/>
</dbReference>
<sequence>MKIEIATAVPYQVTVENGIIDRVGELAAELERPGAKAMLVSESNVFPLYGQRVKDSLESAGFRVSEFLFPAGESSKQIATVCDIYRALSENGFTRSDFIVTLGGGVTGDMGGFAAATFLRGISFLQIPTSLLAQVDASVGGKTGVDLPFGKNLVGAFHQPRAVVTDPQTLNTLPEHYFHDGMGEVIKYGCISDLALLEQLEKGIKPVDLEEIIIRCVSSKKKLVEEDTRDKGRRMILNFGHTFGHALEKLHHFQELAHGEAVGIGMVLAAGVGEKLGITRAGTAERIRKVLVQYGLPVEDCFSKEEIIEATALDKKSDGETLQLILLKEIGESIIYPIHRSQLLCVME</sequence>
<keyword evidence="15 17" id="KW-0456">Lyase</keyword>
<comment type="subcellular location">
    <subcellularLocation>
        <location evidence="3 17">Cytoplasm</location>
    </subcellularLocation>
</comment>
<evidence type="ECO:0000256" key="8">
    <source>
        <dbReference type="ARBA" id="ARBA00022490"/>
    </source>
</evidence>
<evidence type="ECO:0000256" key="1">
    <source>
        <dbReference type="ARBA" id="ARBA00001393"/>
    </source>
</evidence>
<comment type="function">
    <text evidence="17">Catalyzes the conversion of 3-deoxy-D-arabino-heptulosonate 7-phosphate (DAHP) to dehydroquinate (DHQ).</text>
</comment>
<dbReference type="InterPro" id="IPR030960">
    <property type="entry name" value="DHQS/DOIS_N"/>
</dbReference>
<dbReference type="RefSeq" id="WP_066866026.1">
    <property type="nucleotide sequence ID" value="NZ_CABKVV010000014.1"/>
</dbReference>
<feature type="binding site" evidence="17">
    <location>
        <position position="142"/>
    </location>
    <ligand>
        <name>NAD(+)</name>
        <dbReference type="ChEBI" id="CHEBI:57540"/>
    </ligand>
</feature>
<evidence type="ECO:0000256" key="12">
    <source>
        <dbReference type="ARBA" id="ARBA00022833"/>
    </source>
</evidence>
<evidence type="ECO:0000259" key="19">
    <source>
        <dbReference type="Pfam" id="PF24621"/>
    </source>
</evidence>
<evidence type="ECO:0000256" key="4">
    <source>
        <dbReference type="ARBA" id="ARBA00004661"/>
    </source>
</evidence>
<organism evidence="20 21">
    <name type="scientific">Neglectibacter timonensis</name>
    <dbReference type="NCBI Taxonomy" id="1776382"/>
    <lineage>
        <taxon>Bacteria</taxon>
        <taxon>Bacillati</taxon>
        <taxon>Bacillota</taxon>
        <taxon>Clostridia</taxon>
        <taxon>Eubacteriales</taxon>
        <taxon>Oscillospiraceae</taxon>
        <taxon>Neglectibacter</taxon>
    </lineage>
</organism>
<feature type="binding site" evidence="17">
    <location>
        <begin position="129"/>
        <end position="130"/>
    </location>
    <ligand>
        <name>NAD(+)</name>
        <dbReference type="ChEBI" id="CHEBI:57540"/>
    </ligand>
</feature>
<dbReference type="CDD" id="cd08195">
    <property type="entry name" value="DHQS"/>
    <property type="match status" value="1"/>
</dbReference>
<dbReference type="InterPro" id="IPR016037">
    <property type="entry name" value="DHQ_synth_AroB"/>
</dbReference>
<protein>
    <recommendedName>
        <fullName evidence="7 17">3-dehydroquinate synthase</fullName>
        <shortName evidence="17">DHQS</shortName>
        <ecNumber evidence="6 17">4.2.3.4</ecNumber>
    </recommendedName>
</protein>
<feature type="binding site" evidence="17">
    <location>
        <position position="151"/>
    </location>
    <ligand>
        <name>NAD(+)</name>
        <dbReference type="ChEBI" id="CHEBI:57540"/>
    </ligand>
</feature>
<dbReference type="InterPro" id="IPR030963">
    <property type="entry name" value="DHQ_synth_fam"/>
</dbReference>
<feature type="domain" description="3-dehydroquinate synthase N-terminal" evidence="18">
    <location>
        <begin position="68"/>
        <end position="178"/>
    </location>
</feature>
<keyword evidence="14 17" id="KW-0057">Aromatic amino acid biosynthesis</keyword>
<evidence type="ECO:0000256" key="13">
    <source>
        <dbReference type="ARBA" id="ARBA00023027"/>
    </source>
</evidence>
<dbReference type="NCBIfam" id="TIGR01357">
    <property type="entry name" value="aroB"/>
    <property type="match status" value="1"/>
</dbReference>
<dbReference type="Pfam" id="PF24621">
    <property type="entry name" value="DHQS_C"/>
    <property type="match status" value="1"/>
</dbReference>
<evidence type="ECO:0000313" key="20">
    <source>
        <dbReference type="EMBL" id="MCQ4841532.1"/>
    </source>
</evidence>
<evidence type="ECO:0000256" key="10">
    <source>
        <dbReference type="ARBA" id="ARBA00022723"/>
    </source>
</evidence>
<proteinExistence type="inferred from homology"/>
<evidence type="ECO:0000256" key="7">
    <source>
        <dbReference type="ARBA" id="ARBA00017684"/>
    </source>
</evidence>
<dbReference type="Gene3D" id="1.20.1090.10">
    <property type="entry name" value="Dehydroquinate synthase-like - alpha domain"/>
    <property type="match status" value="1"/>
</dbReference>
<evidence type="ECO:0000256" key="11">
    <source>
        <dbReference type="ARBA" id="ARBA00022741"/>
    </source>
</evidence>
<feature type="binding site" evidence="17">
    <location>
        <begin position="105"/>
        <end position="109"/>
    </location>
    <ligand>
        <name>NAD(+)</name>
        <dbReference type="ChEBI" id="CHEBI:57540"/>
    </ligand>
</feature>
<evidence type="ECO:0000259" key="18">
    <source>
        <dbReference type="Pfam" id="PF01761"/>
    </source>
</evidence>
<keyword evidence="12 17" id="KW-0862">Zinc</keyword>
<evidence type="ECO:0000256" key="16">
    <source>
        <dbReference type="ARBA" id="ARBA00023285"/>
    </source>
</evidence>
<feature type="binding site" evidence="17">
    <location>
        <position position="258"/>
    </location>
    <ligand>
        <name>Zn(2+)</name>
        <dbReference type="ChEBI" id="CHEBI:29105"/>
    </ligand>
</feature>
<evidence type="ECO:0000256" key="14">
    <source>
        <dbReference type="ARBA" id="ARBA00023141"/>
    </source>
</evidence>
<keyword evidence="13 17" id="KW-0520">NAD</keyword>
<feature type="domain" description="3-dehydroquinate synthase C-terminal" evidence="19">
    <location>
        <begin position="181"/>
        <end position="317"/>
    </location>
</feature>
<evidence type="ECO:0000256" key="17">
    <source>
        <dbReference type="HAMAP-Rule" id="MF_00110"/>
    </source>
</evidence>
<dbReference type="InterPro" id="IPR050071">
    <property type="entry name" value="Dehydroquinate_synthase"/>
</dbReference>
<comment type="pathway">
    <text evidence="4 17">Metabolic intermediate biosynthesis; chorismate biosynthesis; chorismate from D-erythrose 4-phosphate and phosphoenolpyruvate: step 2/7.</text>
</comment>
<comment type="caution">
    <text evidence="20">The sequence shown here is derived from an EMBL/GenBank/DDBJ whole genome shotgun (WGS) entry which is preliminary data.</text>
</comment>
<comment type="catalytic activity">
    <reaction evidence="1 17">
        <text>7-phospho-2-dehydro-3-deoxy-D-arabino-heptonate = 3-dehydroquinate + phosphate</text>
        <dbReference type="Rhea" id="RHEA:21968"/>
        <dbReference type="ChEBI" id="CHEBI:32364"/>
        <dbReference type="ChEBI" id="CHEBI:43474"/>
        <dbReference type="ChEBI" id="CHEBI:58394"/>
        <dbReference type="EC" id="4.2.3.4"/>
    </reaction>
</comment>
<dbReference type="HAMAP" id="MF_00110">
    <property type="entry name" value="DHQ_synthase"/>
    <property type="match status" value="1"/>
</dbReference>
<evidence type="ECO:0000313" key="21">
    <source>
        <dbReference type="Proteomes" id="UP001524473"/>
    </source>
</evidence>
<dbReference type="Gene3D" id="3.40.50.1970">
    <property type="match status" value="1"/>
</dbReference>
<dbReference type="PIRSF" id="PIRSF001455">
    <property type="entry name" value="DHQ_synth"/>
    <property type="match status" value="1"/>
</dbReference>